<evidence type="ECO:0000256" key="1">
    <source>
        <dbReference type="SAM" id="Phobius"/>
    </source>
</evidence>
<feature type="transmembrane region" description="Helical" evidence="1">
    <location>
        <begin position="245"/>
        <end position="267"/>
    </location>
</feature>
<dbReference type="RefSeq" id="WP_064121370.1">
    <property type="nucleotide sequence ID" value="NZ_CP015243.1"/>
</dbReference>
<keyword evidence="1" id="KW-1133">Transmembrane helix</keyword>
<dbReference type="STRING" id="376489.A5892_02005"/>
<dbReference type="Proteomes" id="UP000077875">
    <property type="component" value="Chromosome"/>
</dbReference>
<feature type="transmembrane region" description="Helical" evidence="1">
    <location>
        <begin position="78"/>
        <end position="100"/>
    </location>
</feature>
<name>A0A172YAY2_9GAMM</name>
<feature type="transmembrane region" description="Helical" evidence="1">
    <location>
        <begin position="20"/>
        <end position="41"/>
    </location>
</feature>
<accession>A0A172YAY2</accession>
<feature type="transmembrane region" description="Helical" evidence="1">
    <location>
        <begin position="177"/>
        <end position="201"/>
    </location>
</feature>
<keyword evidence="1" id="KW-0812">Transmembrane</keyword>
<dbReference type="Pfam" id="PF11299">
    <property type="entry name" value="DUF3100"/>
    <property type="match status" value="1"/>
</dbReference>
<dbReference type="KEGG" id="haa:A5892_02005"/>
<keyword evidence="1" id="KW-0472">Membrane</keyword>
<evidence type="ECO:0000313" key="3">
    <source>
        <dbReference type="Proteomes" id="UP000077875"/>
    </source>
</evidence>
<feature type="transmembrane region" description="Helical" evidence="1">
    <location>
        <begin position="413"/>
        <end position="440"/>
    </location>
</feature>
<protein>
    <submittedName>
        <fullName evidence="2">Branched-chain amino acid ABC transporter permease</fullName>
    </submittedName>
</protein>
<feature type="transmembrane region" description="Helical" evidence="1">
    <location>
        <begin position="47"/>
        <end position="66"/>
    </location>
</feature>
<sequence>MSSITQSAQAHSLSGRGLRLFLLALAITIVADLIGAVRIPLGIGQVVLLPMVWALLIGAALGVWHTRLPRPTQVDLPLQYLAAAVLQPALLLFIAKLGLLVGGSLPRLADAGWALALQEVGNVIGCVLLAMPVALLLGIKREAIGATFSIGREPGLAIIGERFGMNSAEGRGVLAEYITGTLIGAIFISLFAGFVASLGIFHPIALGMGAGVGSGSMTAAAVGAIAAQHPEVADEVATFAAAANLIATTIGTYFTLFISLPLAVWTYNKLEPLIGRRAHQPHRPAAEVDESVVHEVPALGYGQRLLAWLMVGLMVLVGNWIGFSVPMLEALPGVALILIAVVIGDALYHGTRRLLPAVCWVSLVAMAMTFPATPFSAEISALTAKVNFLAMVTPMLTFAGLSLAKDIPAFRQLGWRIVVVSLLANAGVFLGATLIAQFFAHSL</sequence>
<feature type="transmembrane region" description="Helical" evidence="1">
    <location>
        <begin position="330"/>
        <end position="348"/>
    </location>
</feature>
<dbReference type="EMBL" id="CP015243">
    <property type="protein sequence ID" value="ANF56387.1"/>
    <property type="molecule type" value="Genomic_DNA"/>
</dbReference>
<feature type="transmembrane region" description="Helical" evidence="1">
    <location>
        <begin position="120"/>
        <end position="139"/>
    </location>
</feature>
<gene>
    <name evidence="2" type="ORF">A5892_02005</name>
</gene>
<feature type="transmembrane region" description="Helical" evidence="1">
    <location>
        <begin position="379"/>
        <end position="401"/>
    </location>
</feature>
<proteinExistence type="predicted"/>
<feature type="transmembrane region" description="Helical" evidence="1">
    <location>
        <begin position="355"/>
        <end position="373"/>
    </location>
</feature>
<organism evidence="2 3">
    <name type="scientific">Halotalea alkalilenta</name>
    <dbReference type="NCBI Taxonomy" id="376489"/>
    <lineage>
        <taxon>Bacteria</taxon>
        <taxon>Pseudomonadati</taxon>
        <taxon>Pseudomonadota</taxon>
        <taxon>Gammaproteobacteria</taxon>
        <taxon>Oceanospirillales</taxon>
        <taxon>Halomonadaceae</taxon>
        <taxon>Halotalea</taxon>
    </lineage>
</organism>
<keyword evidence="3" id="KW-1185">Reference proteome</keyword>
<evidence type="ECO:0000313" key="2">
    <source>
        <dbReference type="EMBL" id="ANF56387.1"/>
    </source>
</evidence>
<dbReference type="InterPro" id="IPR021450">
    <property type="entry name" value="DUF3100"/>
</dbReference>
<dbReference type="AlphaFoldDB" id="A0A172YAY2"/>
<reference evidence="2 3" key="1">
    <citation type="submission" date="2016-04" db="EMBL/GenBank/DDBJ databases">
        <title>Complete Genome Sequence of Halotalea alkalilenta IHB B 13600.</title>
        <authorList>
            <person name="Swarnkar M.K."/>
            <person name="Sharma A."/>
            <person name="Kaushal K."/>
            <person name="Soni R."/>
            <person name="Rana S."/>
            <person name="Singh A.K."/>
            <person name="Gulati A."/>
        </authorList>
    </citation>
    <scope>NUCLEOTIDE SEQUENCE [LARGE SCALE GENOMIC DNA]</scope>
    <source>
        <strain evidence="2 3">IHB B 13600</strain>
    </source>
</reference>